<dbReference type="GO" id="GO:0006412">
    <property type="term" value="P:translation"/>
    <property type="evidence" value="ECO:0007669"/>
    <property type="project" value="InterPro"/>
</dbReference>
<dbReference type="PROSITE" id="PS00962">
    <property type="entry name" value="RIBOSOMAL_S2_1"/>
    <property type="match status" value="1"/>
</dbReference>
<comment type="subcellular location">
    <subcellularLocation>
        <location evidence="1">Mitochondrion</location>
    </subcellularLocation>
</comment>
<dbReference type="AlphaFoldDB" id="A0A131Z9I0"/>
<dbReference type="SUPFAM" id="SSF52313">
    <property type="entry name" value="Ribosomal protein S2"/>
    <property type="match status" value="1"/>
</dbReference>
<evidence type="ECO:0000256" key="2">
    <source>
        <dbReference type="ARBA" id="ARBA00006242"/>
    </source>
</evidence>
<dbReference type="PANTHER" id="PTHR12534:SF0">
    <property type="entry name" value="SMALL RIBOSOMAL SUBUNIT PROTEIN US2M"/>
    <property type="match status" value="1"/>
</dbReference>
<dbReference type="GO" id="GO:0005743">
    <property type="term" value="C:mitochondrial inner membrane"/>
    <property type="evidence" value="ECO:0007669"/>
    <property type="project" value="UniProtKB-ARBA"/>
</dbReference>
<dbReference type="GO" id="GO:0005763">
    <property type="term" value="C:mitochondrial small ribosomal subunit"/>
    <property type="evidence" value="ECO:0007669"/>
    <property type="project" value="UniProtKB-ARBA"/>
</dbReference>
<evidence type="ECO:0000256" key="9">
    <source>
        <dbReference type="SAM" id="MobiDB-lite"/>
    </source>
</evidence>
<evidence type="ECO:0000313" key="10">
    <source>
        <dbReference type="EMBL" id="JAP87628.1"/>
    </source>
</evidence>
<evidence type="ECO:0000256" key="3">
    <source>
        <dbReference type="ARBA" id="ARBA00022980"/>
    </source>
</evidence>
<dbReference type="EMBL" id="GEDV01000929">
    <property type="protein sequence ID" value="JAP87628.1"/>
    <property type="molecule type" value="Transcribed_RNA"/>
</dbReference>
<feature type="region of interest" description="Disordered" evidence="9">
    <location>
        <begin position="37"/>
        <end position="61"/>
    </location>
</feature>
<dbReference type="Gene3D" id="3.40.50.10490">
    <property type="entry name" value="Glucose-6-phosphate isomerase like protein, domain 1"/>
    <property type="match status" value="1"/>
</dbReference>
<feature type="region of interest" description="Disordered" evidence="9">
    <location>
        <begin position="269"/>
        <end position="291"/>
    </location>
</feature>
<evidence type="ECO:0000256" key="6">
    <source>
        <dbReference type="ARBA" id="ARBA00059792"/>
    </source>
</evidence>
<dbReference type="HAMAP" id="MF_00291_B">
    <property type="entry name" value="Ribosomal_uS2_B"/>
    <property type="match status" value="1"/>
</dbReference>
<comment type="function">
    <text evidence="6">Required for mitoribosome formation and stability, and mitochondrial translation.</text>
</comment>
<name>A0A131Z9I0_RHIAP</name>
<proteinExistence type="inferred from homology"/>
<evidence type="ECO:0000256" key="7">
    <source>
        <dbReference type="ARBA" id="ARBA00071390"/>
    </source>
</evidence>
<evidence type="ECO:0000256" key="4">
    <source>
        <dbReference type="ARBA" id="ARBA00023128"/>
    </source>
</evidence>
<protein>
    <recommendedName>
        <fullName evidence="7">Small ribosomal subunit protein uS2m</fullName>
    </recommendedName>
    <alternativeName>
        <fullName evidence="8">28S ribosomal protein S2, mitochondrial</fullName>
    </alternativeName>
</protein>
<keyword evidence="3 10" id="KW-0689">Ribosomal protein</keyword>
<dbReference type="InterPro" id="IPR018130">
    <property type="entry name" value="Ribosomal_uS2_CS"/>
</dbReference>
<dbReference type="InterPro" id="IPR005706">
    <property type="entry name" value="Ribosomal_uS2_bac/mit/plastid"/>
</dbReference>
<dbReference type="GO" id="GO:0003735">
    <property type="term" value="F:structural constituent of ribosome"/>
    <property type="evidence" value="ECO:0007669"/>
    <property type="project" value="InterPro"/>
</dbReference>
<accession>A0A131Z9I0</accession>
<evidence type="ECO:0000256" key="1">
    <source>
        <dbReference type="ARBA" id="ARBA00004173"/>
    </source>
</evidence>
<keyword evidence="4" id="KW-0496">Mitochondrion</keyword>
<organism evidence="10">
    <name type="scientific">Rhipicephalus appendiculatus</name>
    <name type="common">Brown ear tick</name>
    <dbReference type="NCBI Taxonomy" id="34631"/>
    <lineage>
        <taxon>Eukaryota</taxon>
        <taxon>Metazoa</taxon>
        <taxon>Ecdysozoa</taxon>
        <taxon>Arthropoda</taxon>
        <taxon>Chelicerata</taxon>
        <taxon>Arachnida</taxon>
        <taxon>Acari</taxon>
        <taxon>Parasitiformes</taxon>
        <taxon>Ixodida</taxon>
        <taxon>Ixodoidea</taxon>
        <taxon>Ixodidae</taxon>
        <taxon>Rhipicephalinae</taxon>
        <taxon>Rhipicephalus</taxon>
        <taxon>Rhipicephalus</taxon>
    </lineage>
</organism>
<evidence type="ECO:0000256" key="5">
    <source>
        <dbReference type="ARBA" id="ARBA00023274"/>
    </source>
</evidence>
<dbReference type="InterPro" id="IPR001865">
    <property type="entry name" value="Ribosomal_uS2"/>
</dbReference>
<dbReference type="CDD" id="cd01425">
    <property type="entry name" value="RPS2"/>
    <property type="match status" value="1"/>
</dbReference>
<evidence type="ECO:0000256" key="8">
    <source>
        <dbReference type="ARBA" id="ARBA00083109"/>
    </source>
</evidence>
<dbReference type="InterPro" id="IPR023591">
    <property type="entry name" value="Ribosomal_uS2_flav_dom_sf"/>
</dbReference>
<dbReference type="FunFam" id="3.40.50.10490:FF:000026">
    <property type="entry name" value="28S ribosomal protein S2, mitochondrial"/>
    <property type="match status" value="1"/>
</dbReference>
<dbReference type="PANTHER" id="PTHR12534">
    <property type="entry name" value="30S RIBOSOMAL PROTEIN S2 PROKARYOTIC AND ORGANELLAR"/>
    <property type="match status" value="1"/>
</dbReference>
<feature type="non-terminal residue" evidence="10">
    <location>
        <position position="1"/>
    </location>
</feature>
<keyword evidence="5" id="KW-0687">Ribonucleoprotein</keyword>
<feature type="compositionally biased region" description="Polar residues" evidence="9">
    <location>
        <begin position="37"/>
        <end position="46"/>
    </location>
</feature>
<feature type="compositionally biased region" description="Polar residues" evidence="9">
    <location>
        <begin position="281"/>
        <end position="291"/>
    </location>
</feature>
<dbReference type="Pfam" id="PF00318">
    <property type="entry name" value="Ribosomal_S2"/>
    <property type="match status" value="2"/>
</dbReference>
<reference evidence="10" key="1">
    <citation type="journal article" date="2016" name="Ticks Tick Borne Dis.">
        <title>De novo assembly and annotation of the salivary gland transcriptome of Rhipicephalus appendiculatus male and female ticks during blood feeding.</title>
        <authorList>
            <person name="de Castro M.H."/>
            <person name="de Klerk D."/>
            <person name="Pienaar R."/>
            <person name="Latif A.A."/>
            <person name="Rees D.J."/>
            <person name="Mans B.J."/>
        </authorList>
    </citation>
    <scope>NUCLEOTIDE SEQUENCE</scope>
    <source>
        <tissue evidence="10">Salivary glands</tissue>
    </source>
</reference>
<dbReference type="PRINTS" id="PR00395">
    <property type="entry name" value="RIBOSOMALS2"/>
</dbReference>
<comment type="similarity">
    <text evidence="2">Belongs to the universal ribosomal protein uS2 family.</text>
</comment>
<sequence>WLQLVSNKMAPAMRAIVRRFGLGASLHRNVVSARNISTRGPLSQQPSPQPKAEEPATTGSTLLDPLQHADYFGIGKILSMRELFDARVHLGHKEGTLNELMKPYLFGSRLGYLVIDLEKTFDHLFRALNFVAHIAYRDGIILFVTRHQQTAHMVEETAKACQEFAHARWWRAGLFTNSTAQFGTVTRLPDTVILLSTLDSVFEEHPAVKECNNMLIPTVAIVDTNCDPRLITYPIPGNDDTPSAIQLYCNLFKTAILLGKERRKKDQEEAAKLIAKMSGASGETSKTSEST</sequence>